<sequence length="222" mass="25795">MCIKLKYCCWCIPLRIGLLIWAYFSVITIYLNSLIGLYELQDLFYDTKQPHPGNYIYKIFIFLSIVIYFIFHVVLVAGLHKNSHGLLMVHKGFLTISLILESIAAALLIPLAIFRKYHEYSQIDTTVQVYLKLLKLLFYVVSILTIFFFIKVYILLCVRSMISALGYDEDGYKLEQPPETPSVIVLNNRKSRRPGDESDSSHNIPQESKRAKVRRGQRHRTV</sequence>
<evidence type="ECO:0000256" key="2">
    <source>
        <dbReference type="SAM" id="Phobius"/>
    </source>
</evidence>
<gene>
    <name evidence="3" type="primary">jg15334</name>
    <name evidence="3" type="ORF">PAEG_LOCUS13943</name>
</gene>
<evidence type="ECO:0000313" key="4">
    <source>
        <dbReference type="Proteomes" id="UP000838756"/>
    </source>
</evidence>
<evidence type="ECO:0000313" key="3">
    <source>
        <dbReference type="EMBL" id="CAH2236575.1"/>
    </source>
</evidence>
<keyword evidence="4" id="KW-1185">Reference proteome</keyword>
<accession>A0A8S4RIZ7</accession>
<proteinExistence type="predicted"/>
<dbReference type="EMBL" id="CAKXAJ010025210">
    <property type="protein sequence ID" value="CAH2236575.1"/>
    <property type="molecule type" value="Genomic_DNA"/>
</dbReference>
<keyword evidence="2" id="KW-0812">Transmembrane</keyword>
<feature type="transmembrane region" description="Helical" evidence="2">
    <location>
        <begin position="55"/>
        <end position="80"/>
    </location>
</feature>
<feature type="region of interest" description="Disordered" evidence="1">
    <location>
        <begin position="185"/>
        <end position="222"/>
    </location>
</feature>
<reference evidence="3" key="1">
    <citation type="submission" date="2022-03" db="EMBL/GenBank/DDBJ databases">
        <authorList>
            <person name="Lindestad O."/>
        </authorList>
    </citation>
    <scope>NUCLEOTIDE SEQUENCE</scope>
</reference>
<feature type="transmembrane region" description="Helical" evidence="2">
    <location>
        <begin position="92"/>
        <end position="113"/>
    </location>
</feature>
<keyword evidence="2" id="KW-0472">Membrane</keyword>
<organism evidence="3 4">
    <name type="scientific">Pararge aegeria aegeria</name>
    <dbReference type="NCBI Taxonomy" id="348720"/>
    <lineage>
        <taxon>Eukaryota</taxon>
        <taxon>Metazoa</taxon>
        <taxon>Ecdysozoa</taxon>
        <taxon>Arthropoda</taxon>
        <taxon>Hexapoda</taxon>
        <taxon>Insecta</taxon>
        <taxon>Pterygota</taxon>
        <taxon>Neoptera</taxon>
        <taxon>Endopterygota</taxon>
        <taxon>Lepidoptera</taxon>
        <taxon>Glossata</taxon>
        <taxon>Ditrysia</taxon>
        <taxon>Papilionoidea</taxon>
        <taxon>Nymphalidae</taxon>
        <taxon>Satyrinae</taxon>
        <taxon>Satyrini</taxon>
        <taxon>Parargina</taxon>
        <taxon>Pararge</taxon>
    </lineage>
</organism>
<feature type="transmembrane region" description="Helical" evidence="2">
    <location>
        <begin position="12"/>
        <end position="35"/>
    </location>
</feature>
<feature type="transmembrane region" description="Helical" evidence="2">
    <location>
        <begin position="133"/>
        <end position="156"/>
    </location>
</feature>
<protein>
    <submittedName>
        <fullName evidence="3">Jg15334 protein</fullName>
    </submittedName>
</protein>
<name>A0A8S4RIZ7_9NEOP</name>
<dbReference type="OrthoDB" id="7461624at2759"/>
<dbReference type="Proteomes" id="UP000838756">
    <property type="component" value="Unassembled WGS sequence"/>
</dbReference>
<keyword evidence="2" id="KW-1133">Transmembrane helix</keyword>
<evidence type="ECO:0000256" key="1">
    <source>
        <dbReference type="SAM" id="MobiDB-lite"/>
    </source>
</evidence>
<feature type="compositionally biased region" description="Basic residues" evidence="1">
    <location>
        <begin position="211"/>
        <end position="222"/>
    </location>
</feature>
<dbReference type="AlphaFoldDB" id="A0A8S4RIZ7"/>
<comment type="caution">
    <text evidence="3">The sequence shown here is derived from an EMBL/GenBank/DDBJ whole genome shotgun (WGS) entry which is preliminary data.</text>
</comment>